<dbReference type="PANTHER" id="PTHR33776">
    <property type="entry name" value="ENDO/EXONUCLEASE/PHOSPHATASE DOMAIN-CONTAINING PROTEIN"/>
    <property type="match status" value="1"/>
</dbReference>
<evidence type="ECO:0000313" key="3">
    <source>
        <dbReference type="Proteomes" id="UP000683360"/>
    </source>
</evidence>
<evidence type="ECO:0000259" key="1">
    <source>
        <dbReference type="Pfam" id="PF03372"/>
    </source>
</evidence>
<dbReference type="EMBL" id="CAJPWZ010002059">
    <property type="protein sequence ID" value="CAG2230328.1"/>
    <property type="molecule type" value="Genomic_DNA"/>
</dbReference>
<dbReference type="AlphaFoldDB" id="A0A8S3T8X3"/>
<dbReference type="InterPro" id="IPR036691">
    <property type="entry name" value="Endo/exonu/phosph_ase_sf"/>
</dbReference>
<keyword evidence="3" id="KW-1185">Reference proteome</keyword>
<dbReference type="InterPro" id="IPR005135">
    <property type="entry name" value="Endo/exonuclease/phosphatase"/>
</dbReference>
<reference evidence="2" key="1">
    <citation type="submission" date="2021-03" db="EMBL/GenBank/DDBJ databases">
        <authorList>
            <person name="Bekaert M."/>
        </authorList>
    </citation>
    <scope>NUCLEOTIDE SEQUENCE</scope>
</reference>
<evidence type="ECO:0000313" key="2">
    <source>
        <dbReference type="EMBL" id="CAG2230328.1"/>
    </source>
</evidence>
<sequence>MNQKSLIKQLTISAWNIHGLGDKSNDDFFLNSIKSDINILLETWKGECKEYNIPGFNTFSKIRKKKKKAKRHSGGILVYYKKIYSKGISHIQEGTNSQNRLWLKLDKNFFGLTHDLYLCAVYIPPVNSTHYENDYTQLEKEISTYSNKGQIALIGDFNSRTSSHPDFIENDDPDLFNIHSQNILPQNYDVDQFLKRNNQDKILNAQGNNLLELCLSSRLRILNGRYIGDSLGYFTCFTPNGLSTVDYAIVSKSLLTSVIYFKTNEINYLSDHAQIEIFLKCNISEKQYLFPEDKWKTMKSYKWNDNSKNILIQTISSENFINEIINFETKKYSENQNGIDQAASELDLILCNLTEKTCTLRHTQLTAGSVVYAPFLISPTHFFEIQHENENRNFSIDNDDEFDRSYLPSDQTTTTGVNISTREDEINLFEELKQVRNKHPNKFICSYLNINSLRYKFCAIKDLLSERIVDLLIIAETKLDDTFPDAQFKLDHYHLWRADRSAHGGGLAAYMRSDLASDRQKHLEFKTIESLCVEVVINAKKWLIAGLYRPQSITDNEFKNDFIQSYDKISVKYDNIVFLGDLNYDLLSKEKKQTLESACDICDLENVVKDATCFTQHAEPTLNDVILTNKNIIYKNVVNFNCAISDIGVYLYLLWMADCDRASMTVFSVSVMRISRSVLKTEL</sequence>
<accession>A0A8S3T8X3</accession>
<comment type="caution">
    <text evidence="2">The sequence shown here is derived from an EMBL/GenBank/DDBJ whole genome shotgun (WGS) entry which is preliminary data.</text>
</comment>
<protein>
    <recommendedName>
        <fullName evidence="1">Endonuclease/exonuclease/phosphatase domain-containing protein</fullName>
    </recommendedName>
</protein>
<dbReference type="GO" id="GO:0003824">
    <property type="term" value="F:catalytic activity"/>
    <property type="evidence" value="ECO:0007669"/>
    <property type="project" value="InterPro"/>
</dbReference>
<dbReference type="Pfam" id="PF03372">
    <property type="entry name" value="Exo_endo_phos"/>
    <property type="match status" value="1"/>
</dbReference>
<proteinExistence type="predicted"/>
<feature type="domain" description="Endonuclease/exonuclease/phosphatase" evidence="1">
    <location>
        <begin position="448"/>
        <end position="601"/>
    </location>
</feature>
<name>A0A8S3T8X3_MYTED</name>
<gene>
    <name evidence="2" type="ORF">MEDL_43181</name>
</gene>
<dbReference type="SUPFAM" id="SSF56219">
    <property type="entry name" value="DNase I-like"/>
    <property type="match status" value="2"/>
</dbReference>
<dbReference type="OrthoDB" id="8906575at2759"/>
<dbReference type="Gene3D" id="3.60.10.10">
    <property type="entry name" value="Endonuclease/exonuclease/phosphatase"/>
    <property type="match status" value="2"/>
</dbReference>
<dbReference type="Proteomes" id="UP000683360">
    <property type="component" value="Unassembled WGS sequence"/>
</dbReference>
<organism evidence="2 3">
    <name type="scientific">Mytilus edulis</name>
    <name type="common">Blue mussel</name>
    <dbReference type="NCBI Taxonomy" id="6550"/>
    <lineage>
        <taxon>Eukaryota</taxon>
        <taxon>Metazoa</taxon>
        <taxon>Spiralia</taxon>
        <taxon>Lophotrochozoa</taxon>
        <taxon>Mollusca</taxon>
        <taxon>Bivalvia</taxon>
        <taxon>Autobranchia</taxon>
        <taxon>Pteriomorphia</taxon>
        <taxon>Mytilida</taxon>
        <taxon>Mytiloidea</taxon>
        <taxon>Mytilidae</taxon>
        <taxon>Mytilinae</taxon>
        <taxon>Mytilus</taxon>
    </lineage>
</organism>
<dbReference type="PANTHER" id="PTHR33776:SF3">
    <property type="entry name" value="PHD-TYPE DOMAIN-CONTAINING PROTEIN"/>
    <property type="match status" value="1"/>
</dbReference>